<keyword evidence="1" id="KW-0472">Membrane</keyword>
<reference evidence="2 3" key="1">
    <citation type="submission" date="2019-03" db="EMBL/GenBank/DDBJ databases">
        <title>Genome sequence of Sphingomonas sp. 17J27-24.</title>
        <authorList>
            <person name="Kim M."/>
            <person name="Maeng S."/>
            <person name="Sathiyaraj S."/>
        </authorList>
    </citation>
    <scope>NUCLEOTIDE SEQUENCE [LARGE SCALE GENOMIC DNA]</scope>
    <source>
        <strain evidence="2 3">17J27-24</strain>
    </source>
</reference>
<dbReference type="AlphaFoldDB" id="A0A4Y8ZNR5"/>
<keyword evidence="1" id="KW-0812">Transmembrane</keyword>
<protein>
    <submittedName>
        <fullName evidence="2">Uncharacterized protein</fullName>
    </submittedName>
</protein>
<keyword evidence="3" id="KW-1185">Reference proteome</keyword>
<comment type="caution">
    <text evidence="2">The sequence shown here is derived from an EMBL/GenBank/DDBJ whole genome shotgun (WGS) entry which is preliminary data.</text>
</comment>
<dbReference type="EMBL" id="SPDV01000028">
    <property type="protein sequence ID" value="TFI57663.1"/>
    <property type="molecule type" value="Genomic_DNA"/>
</dbReference>
<feature type="transmembrane region" description="Helical" evidence="1">
    <location>
        <begin position="35"/>
        <end position="55"/>
    </location>
</feature>
<evidence type="ECO:0000256" key="1">
    <source>
        <dbReference type="SAM" id="Phobius"/>
    </source>
</evidence>
<dbReference type="Proteomes" id="UP000298213">
    <property type="component" value="Unassembled WGS sequence"/>
</dbReference>
<evidence type="ECO:0000313" key="3">
    <source>
        <dbReference type="Proteomes" id="UP000298213"/>
    </source>
</evidence>
<sequence length="61" mass="6596">MINSNAYFAFLYSLVACWAAGVVALLVLGVRRRRILLVVLGIGLAWAGPATMFWLEALLSG</sequence>
<dbReference type="RefSeq" id="WP_135087901.1">
    <property type="nucleotide sequence ID" value="NZ_SPDV01000028.1"/>
</dbReference>
<proteinExistence type="predicted"/>
<keyword evidence="1" id="KW-1133">Transmembrane helix</keyword>
<feature type="transmembrane region" description="Helical" evidence="1">
    <location>
        <begin position="6"/>
        <end position="28"/>
    </location>
</feature>
<evidence type="ECO:0000313" key="2">
    <source>
        <dbReference type="EMBL" id="TFI57663.1"/>
    </source>
</evidence>
<accession>A0A4Y8ZNR5</accession>
<gene>
    <name evidence="2" type="ORF">E2493_14165</name>
</gene>
<organism evidence="2 3">
    <name type="scientific">Sphingomonas parva</name>
    <dbReference type="NCBI Taxonomy" id="2555898"/>
    <lineage>
        <taxon>Bacteria</taxon>
        <taxon>Pseudomonadati</taxon>
        <taxon>Pseudomonadota</taxon>
        <taxon>Alphaproteobacteria</taxon>
        <taxon>Sphingomonadales</taxon>
        <taxon>Sphingomonadaceae</taxon>
        <taxon>Sphingomonas</taxon>
    </lineage>
</organism>
<name>A0A4Y8ZNR5_9SPHN</name>